<name>A0A096XKU4_9HYME</name>
<evidence type="ECO:0000313" key="2">
    <source>
        <dbReference type="EMBL" id="AIA58092.1"/>
    </source>
</evidence>
<feature type="transmembrane region" description="Helical" evidence="1">
    <location>
        <begin position="12"/>
        <end position="32"/>
    </location>
</feature>
<proteinExistence type="predicted"/>
<keyword evidence="2" id="KW-0496">Mitochondrion</keyword>
<keyword evidence="1" id="KW-1133">Transmembrane helix</keyword>
<reference evidence="2" key="1">
    <citation type="journal article" date="2014" name="Genome Biol. Evol.">
        <title>Evolutionary dynamics of the mitochondrial genome in the evaniomorpha (hymenoptera)?a group with an intermediate rate of gene rearrangement.</title>
        <authorList>
            <person name="Mao M."/>
            <person name="Gibson T."/>
            <person name="Dowton M."/>
        </authorList>
    </citation>
    <scope>NUCLEOTIDE SEQUENCE</scope>
</reference>
<accession>A0A096XKU4</accession>
<keyword evidence="1" id="KW-0812">Transmembrane</keyword>
<sequence length="48" mass="5970">MMPLWWLMNLSYTNLILMTYILIIHSINYFNIEISLMSMKKKNIKFKW</sequence>
<evidence type="ECO:0000256" key="1">
    <source>
        <dbReference type="SAM" id="Phobius"/>
    </source>
</evidence>
<gene>
    <name evidence="2" type="primary">ATP8</name>
</gene>
<dbReference type="AlphaFoldDB" id="A0A096XKU4"/>
<geneLocation type="mitochondrion" evidence="2"/>
<protein>
    <submittedName>
        <fullName evidence="2">ATP synthase F0 subunit 8</fullName>
    </submittedName>
</protein>
<dbReference type="EMBL" id="KJ570858">
    <property type="protein sequence ID" value="AIA58092.1"/>
    <property type="molecule type" value="Genomic_DNA"/>
</dbReference>
<keyword evidence="1" id="KW-0472">Membrane</keyword>
<organism evidence="2">
    <name type="scientific">Ceraphron sp. MM-2014</name>
    <dbReference type="NCBI Taxonomy" id="1502696"/>
    <lineage>
        <taxon>Eukaryota</taxon>
        <taxon>Metazoa</taxon>
        <taxon>Ecdysozoa</taxon>
        <taxon>Arthropoda</taxon>
        <taxon>Hexapoda</taxon>
        <taxon>Insecta</taxon>
        <taxon>Pterygota</taxon>
        <taxon>Neoptera</taxon>
        <taxon>Endopterygota</taxon>
        <taxon>Hymenoptera</taxon>
        <taxon>Apocrita</taxon>
        <taxon>Ceraphronoidea</taxon>
        <taxon>Ceraphronidae</taxon>
        <taxon>Ceraphron</taxon>
    </lineage>
</organism>